<dbReference type="Gene3D" id="1.10.20.140">
    <property type="match status" value="1"/>
</dbReference>
<dbReference type="InterPro" id="IPR036867">
    <property type="entry name" value="R3H_dom_sf"/>
</dbReference>
<evidence type="ECO:0000313" key="8">
    <source>
        <dbReference type="Proteomes" id="UP000219338"/>
    </source>
</evidence>
<dbReference type="PROSITE" id="PS51061">
    <property type="entry name" value="R3H"/>
    <property type="match status" value="1"/>
</dbReference>
<feature type="region of interest" description="Disordered" evidence="5">
    <location>
        <begin position="699"/>
        <end position="739"/>
    </location>
</feature>
<proteinExistence type="inferred from homology"/>
<organism evidence="7 8">
    <name type="scientific">Armillaria ostoyae</name>
    <name type="common">Armillaria root rot fungus</name>
    <dbReference type="NCBI Taxonomy" id="47428"/>
    <lineage>
        <taxon>Eukaryota</taxon>
        <taxon>Fungi</taxon>
        <taxon>Dikarya</taxon>
        <taxon>Basidiomycota</taxon>
        <taxon>Agaricomycotina</taxon>
        <taxon>Agaricomycetes</taxon>
        <taxon>Agaricomycetidae</taxon>
        <taxon>Agaricales</taxon>
        <taxon>Marasmiineae</taxon>
        <taxon>Physalacriaceae</taxon>
        <taxon>Armillaria</taxon>
    </lineage>
</organism>
<feature type="compositionally biased region" description="Acidic residues" evidence="5">
    <location>
        <begin position="547"/>
        <end position="566"/>
    </location>
</feature>
<dbReference type="GO" id="GO:0005739">
    <property type="term" value="C:mitochondrion"/>
    <property type="evidence" value="ECO:0007669"/>
    <property type="project" value="TreeGrafter"/>
</dbReference>
<dbReference type="Gene3D" id="3.30.160.60">
    <property type="entry name" value="Classic Zinc Finger"/>
    <property type="match status" value="1"/>
</dbReference>
<dbReference type="SUPFAM" id="SSF82708">
    <property type="entry name" value="R3H domain"/>
    <property type="match status" value="1"/>
</dbReference>
<feature type="compositionally biased region" description="Basic and acidic residues" evidence="5">
    <location>
        <begin position="339"/>
        <end position="352"/>
    </location>
</feature>
<dbReference type="Pfam" id="PF01424">
    <property type="entry name" value="R3H"/>
    <property type="match status" value="1"/>
</dbReference>
<evidence type="ECO:0000259" key="6">
    <source>
        <dbReference type="PROSITE" id="PS51061"/>
    </source>
</evidence>
<feature type="compositionally biased region" description="Low complexity" evidence="5">
    <location>
        <begin position="403"/>
        <end position="421"/>
    </location>
</feature>
<feature type="compositionally biased region" description="Low complexity" evidence="5">
    <location>
        <begin position="273"/>
        <end position="282"/>
    </location>
</feature>
<dbReference type="HAMAP" id="MF_00185">
    <property type="entry name" value="IPP_trans"/>
    <property type="match status" value="1"/>
</dbReference>
<dbReference type="SUPFAM" id="SSF52540">
    <property type="entry name" value="P-loop containing nucleoside triphosphate hydrolases"/>
    <property type="match status" value="1"/>
</dbReference>
<feature type="compositionally biased region" description="Polar residues" evidence="5">
    <location>
        <begin position="295"/>
        <end position="313"/>
    </location>
</feature>
<evidence type="ECO:0000256" key="5">
    <source>
        <dbReference type="SAM" id="MobiDB-lite"/>
    </source>
</evidence>
<feature type="region of interest" description="Disordered" evidence="5">
    <location>
        <begin position="41"/>
        <end position="108"/>
    </location>
</feature>
<feature type="compositionally biased region" description="Polar residues" evidence="5">
    <location>
        <begin position="263"/>
        <end position="272"/>
    </location>
</feature>
<feature type="compositionally biased region" description="Acidic residues" evidence="5">
    <location>
        <begin position="573"/>
        <end position="589"/>
    </location>
</feature>
<feature type="domain" description="R3H" evidence="6">
    <location>
        <begin position="760"/>
        <end position="824"/>
    </location>
</feature>
<protein>
    <recommendedName>
        <fullName evidence="6">R3H domain-containing protein</fullName>
    </recommendedName>
</protein>
<comment type="similarity">
    <text evidence="1">Belongs to the IPP transferase family.</text>
</comment>
<feature type="compositionally biased region" description="Basic and acidic residues" evidence="5">
    <location>
        <begin position="699"/>
        <end position="721"/>
    </location>
</feature>
<keyword evidence="3" id="KW-0547">Nucleotide-binding</keyword>
<feature type="region of interest" description="Disordered" evidence="5">
    <location>
        <begin position="239"/>
        <end position="313"/>
    </location>
</feature>
<dbReference type="EMBL" id="FUEG01000005">
    <property type="protein sequence ID" value="SJL04452.1"/>
    <property type="molecule type" value="Genomic_DNA"/>
</dbReference>
<keyword evidence="4" id="KW-0067">ATP-binding</keyword>
<dbReference type="Gene3D" id="3.30.1370.50">
    <property type="entry name" value="R3H-like domain"/>
    <property type="match status" value="1"/>
</dbReference>
<reference evidence="8" key="1">
    <citation type="journal article" date="2017" name="Nat. Ecol. Evol.">
        <title>Genome expansion and lineage-specific genetic innovations in the forest pathogenic fungi Armillaria.</title>
        <authorList>
            <person name="Sipos G."/>
            <person name="Prasanna A.N."/>
            <person name="Walter M.C."/>
            <person name="O'Connor E."/>
            <person name="Balint B."/>
            <person name="Krizsan K."/>
            <person name="Kiss B."/>
            <person name="Hess J."/>
            <person name="Varga T."/>
            <person name="Slot J."/>
            <person name="Riley R."/>
            <person name="Boka B."/>
            <person name="Rigling D."/>
            <person name="Barry K."/>
            <person name="Lee J."/>
            <person name="Mihaltcheva S."/>
            <person name="LaButti K."/>
            <person name="Lipzen A."/>
            <person name="Waldron R."/>
            <person name="Moloney N.M."/>
            <person name="Sperisen C."/>
            <person name="Kredics L."/>
            <person name="Vagvoelgyi C."/>
            <person name="Patrignani A."/>
            <person name="Fitzpatrick D."/>
            <person name="Nagy I."/>
            <person name="Doyle S."/>
            <person name="Anderson J.B."/>
            <person name="Grigoriev I.V."/>
            <person name="Gueldener U."/>
            <person name="Muensterkoetter M."/>
            <person name="Nagy L.G."/>
        </authorList>
    </citation>
    <scope>NUCLEOTIDE SEQUENCE [LARGE SCALE GENOMIC DNA]</scope>
    <source>
        <strain evidence="8">C18/9</strain>
    </source>
</reference>
<feature type="compositionally biased region" description="Basic and acidic residues" evidence="5">
    <location>
        <begin position="866"/>
        <end position="877"/>
    </location>
</feature>
<keyword evidence="2" id="KW-0808">Transferase</keyword>
<feature type="region of interest" description="Disordered" evidence="5">
    <location>
        <begin position="390"/>
        <end position="509"/>
    </location>
</feature>
<dbReference type="GO" id="GO:0006400">
    <property type="term" value="P:tRNA modification"/>
    <property type="evidence" value="ECO:0007669"/>
    <property type="project" value="TreeGrafter"/>
</dbReference>
<dbReference type="Pfam" id="PF01715">
    <property type="entry name" value="IPPT"/>
    <property type="match status" value="1"/>
</dbReference>
<dbReference type="InterPro" id="IPR027417">
    <property type="entry name" value="P-loop_NTPase"/>
</dbReference>
<feature type="region of interest" description="Disordered" evidence="5">
    <location>
        <begin position="528"/>
        <end position="633"/>
    </location>
</feature>
<dbReference type="Proteomes" id="UP000219338">
    <property type="component" value="Unassembled WGS sequence"/>
</dbReference>
<feature type="compositionally biased region" description="Acidic residues" evidence="5">
    <location>
        <begin position="486"/>
        <end position="499"/>
    </location>
</feature>
<gene>
    <name evidence="7" type="ORF">ARMOST_07818</name>
</gene>
<dbReference type="InterPro" id="IPR018022">
    <property type="entry name" value="IPT"/>
</dbReference>
<dbReference type="GO" id="GO:0052381">
    <property type="term" value="F:tRNA dimethylallyltransferase activity"/>
    <property type="evidence" value="ECO:0007669"/>
    <property type="project" value="InterPro"/>
</dbReference>
<feature type="region of interest" description="Disordered" evidence="5">
    <location>
        <begin position="337"/>
        <end position="368"/>
    </location>
</feature>
<feature type="compositionally biased region" description="Basic and acidic residues" evidence="5">
    <location>
        <begin position="471"/>
        <end position="485"/>
    </location>
</feature>
<evidence type="ECO:0000256" key="1">
    <source>
        <dbReference type="ARBA" id="ARBA00005842"/>
    </source>
</evidence>
<dbReference type="SMART" id="SM00393">
    <property type="entry name" value="R3H"/>
    <property type="match status" value="1"/>
</dbReference>
<feature type="compositionally biased region" description="Basic residues" evidence="5">
    <location>
        <begin position="424"/>
        <end position="441"/>
    </location>
</feature>
<dbReference type="PANTHER" id="PTHR11088:SF89">
    <property type="entry name" value="TRNA DIMETHYLALLYLTRANSFERASE"/>
    <property type="match status" value="1"/>
</dbReference>
<name>A0A284R6X7_ARMOS</name>
<feature type="compositionally biased region" description="Basic residues" evidence="5">
    <location>
        <begin position="89"/>
        <end position="99"/>
    </location>
</feature>
<dbReference type="InterPro" id="IPR001374">
    <property type="entry name" value="R3H_dom"/>
</dbReference>
<dbReference type="GO" id="GO:0005524">
    <property type="term" value="F:ATP binding"/>
    <property type="evidence" value="ECO:0007669"/>
    <property type="project" value="UniProtKB-KW"/>
</dbReference>
<evidence type="ECO:0000256" key="3">
    <source>
        <dbReference type="ARBA" id="ARBA00022741"/>
    </source>
</evidence>
<dbReference type="OrthoDB" id="21470at2759"/>
<evidence type="ECO:0000256" key="2">
    <source>
        <dbReference type="ARBA" id="ARBA00022679"/>
    </source>
</evidence>
<dbReference type="PANTHER" id="PTHR11088">
    <property type="entry name" value="TRNA DIMETHYLALLYLTRANSFERASE"/>
    <property type="match status" value="1"/>
</dbReference>
<dbReference type="STRING" id="47428.A0A284R6X7"/>
<dbReference type="InterPro" id="IPR039657">
    <property type="entry name" value="Dimethylallyltransferase"/>
</dbReference>
<accession>A0A284R6X7</accession>
<keyword evidence="8" id="KW-1185">Reference proteome</keyword>
<feature type="compositionally biased region" description="Polar residues" evidence="5">
    <location>
        <begin position="71"/>
        <end position="84"/>
    </location>
</feature>
<evidence type="ECO:0000313" key="7">
    <source>
        <dbReference type="EMBL" id="SJL04452.1"/>
    </source>
</evidence>
<dbReference type="Gene3D" id="3.40.50.300">
    <property type="entry name" value="P-loop containing nucleotide triphosphate hydrolases"/>
    <property type="match status" value="1"/>
</dbReference>
<evidence type="ECO:0000256" key="4">
    <source>
        <dbReference type="ARBA" id="ARBA00022840"/>
    </source>
</evidence>
<feature type="compositionally biased region" description="Acidic residues" evidence="5">
    <location>
        <begin position="619"/>
        <end position="629"/>
    </location>
</feature>
<sequence length="1409" mass="156499">MTPEEPEGKDRRTIVAEEEVVVVVVAVAVEEADFTLQQKQISLRLDGENTIPGGYHTPQGQARRGIGSPPANYNSYSAPSTGYSSPRGKGGRGRGSRGRGRGDGPLSKLLYEDRPFLRPIKFVPSVNSRILFQEQEEILQPVVEEVGDEEESHVPTAKRVARVFSGVSKPPVPEDDLDDHDESLEEIDFNDLSAFQQKVDMEAASITQLNRAEQVDVEEKFTGAFFDTVALKDVATVSIPEPQDDVTQDNTAESAPADDGATVSMTSSITVHTTTEVAVTAETPPPAEEPTPEVQPTSAESTSTLTEVRSCSTPMEDDIVVLSTTLTENAIASPLLQAVDDREPVDTQDKEPSLFFVDTTPTPTPIVASTSTSLVVPLGAIPEDEDDVIVYEGPHPRSGVATPISKPAASALPSLSFSPSPQKFARRPHPAHSKTKSKLKERRQAAWARKRRGSGSFAALGANVAEAQLYEGKDPRQDERRRGDSDVDWGDETDNEVDEVASGIDGMDLDPELELDVEVLKRFASGLDANFKTMDDIDDEERIRKEDEEDGSSESESENDDDEDEESVRRVIEEDEAMMLGDSDAEEDLSPNSSFQARLQRMREGSNIKRAGKSRQADEDADSSDDDDDFFRNKTWAEEDDDFIAHIHDILDENESILTGRERQKKKEVFSAIHNGGFDEEWMTQARRKKDKYKDLPPELREQWEKDRQKKAEYKRERELSRLTQAADPSAAKKGGKKGRKAMLAAAALDPTITVVPNRIIDVTTLVQQIRRFIANIDGPQSMSLPPADKRTRKNVHELAVAFNLKSVSKGNGDARYTTLTKTTKTGIRTNEAAISKIMRRGGNFGGGGEFVNKKGKGKDNNLIPRHKEGDEVGKEAPRIGQSNIGFRMLASMGWSEGDHIDLIYPATKPVTYFMTCTQIFRANQEQMALRPLIAICGTTGVGKSKLAIEIAQHIAKQEAWEGAEIINADAMQVYAGMDVITNKVTESEMQGIKHHLMGFRQPGEQYVVGQWVQDAMKIISDIHCANKIPIIVGGTSYWIQHLLFPNRLSNEEITDKKEPAAAIMSEELARSLESLLPELQDLFNSLPEQPPIASVDPAQSLSLHRLLSALDERVGARWHWKDTRKVHRSLCIIRESGRKASEMISNQSESTVVARYRALCLWLYAKPAMLHPRLNSRVDAMIARGLLNEVRALQHIAISGRQTVTKESPADYTVGIYQSIGYREFHGYISSPDPSDDAFNLAVENMKISTRQYAKRQVSWIRNKLLPIIKAANATEETVFPYLLDASDVENGWSSNVQGPAMEITDGFLRGKIDRDPLSLSDVARDMLAVEEKATDPLSVLSARRKIICEVCTANKNEPVMIEEGREWDVHRRTRAHRNYFRRAEAKSQGYRYGKKIEDIDTTESQPS</sequence>
<dbReference type="GO" id="GO:0003676">
    <property type="term" value="F:nucleic acid binding"/>
    <property type="evidence" value="ECO:0007669"/>
    <property type="project" value="UniProtKB-UniRule"/>
</dbReference>
<feature type="region of interest" description="Disordered" evidence="5">
    <location>
        <begin position="849"/>
        <end position="877"/>
    </location>
</feature>